<evidence type="ECO:0000313" key="1">
    <source>
        <dbReference type="EMBL" id="KAI6651067.1"/>
    </source>
</evidence>
<dbReference type="EMBL" id="JAKMXF010000308">
    <property type="protein sequence ID" value="KAI6651067.1"/>
    <property type="molecule type" value="Genomic_DNA"/>
</dbReference>
<dbReference type="PANTHER" id="PTHR45913:SF19">
    <property type="entry name" value="LOW QUALITY PROTEIN: ZINC FINGER BED DOMAIN-CONTAINING PROTEIN 5-LIKE"/>
    <property type="match status" value="1"/>
</dbReference>
<dbReference type="SUPFAM" id="SSF53098">
    <property type="entry name" value="Ribonuclease H-like"/>
    <property type="match status" value="1"/>
</dbReference>
<proteinExistence type="predicted"/>
<name>A0AAV7JQG4_9METZ</name>
<organism evidence="1 2">
    <name type="scientific">Oopsacas minuta</name>
    <dbReference type="NCBI Taxonomy" id="111878"/>
    <lineage>
        <taxon>Eukaryota</taxon>
        <taxon>Metazoa</taxon>
        <taxon>Porifera</taxon>
        <taxon>Hexactinellida</taxon>
        <taxon>Hexasterophora</taxon>
        <taxon>Lyssacinosida</taxon>
        <taxon>Leucopsacidae</taxon>
        <taxon>Oopsacas</taxon>
    </lineage>
</organism>
<keyword evidence="2" id="KW-1185">Reference proteome</keyword>
<comment type="caution">
    <text evidence="1">The sequence shown here is derived from an EMBL/GenBank/DDBJ whole genome shotgun (WGS) entry which is preliminary data.</text>
</comment>
<dbReference type="InterPro" id="IPR012337">
    <property type="entry name" value="RNaseH-like_sf"/>
</dbReference>
<reference evidence="1 2" key="1">
    <citation type="journal article" date="2023" name="BMC Biol.">
        <title>The compact genome of the sponge Oopsacas minuta (Hexactinellida) is lacking key metazoan core genes.</title>
        <authorList>
            <person name="Santini S."/>
            <person name="Schenkelaars Q."/>
            <person name="Jourda C."/>
            <person name="Duchesne M."/>
            <person name="Belahbib H."/>
            <person name="Rocher C."/>
            <person name="Selva M."/>
            <person name="Riesgo A."/>
            <person name="Vervoort M."/>
            <person name="Leys S.P."/>
            <person name="Kodjabachian L."/>
            <person name="Le Bivic A."/>
            <person name="Borchiellini C."/>
            <person name="Claverie J.M."/>
            <person name="Renard E."/>
        </authorList>
    </citation>
    <scope>NUCLEOTIDE SEQUENCE [LARGE SCALE GENOMIC DNA]</scope>
    <source>
        <strain evidence="1">SPO-2</strain>
    </source>
</reference>
<dbReference type="Proteomes" id="UP001165289">
    <property type="component" value="Unassembled WGS sequence"/>
</dbReference>
<accession>A0AAV7JQG4</accession>
<dbReference type="PANTHER" id="PTHR45913">
    <property type="entry name" value="EPM2A-INTERACTING PROTEIN 1"/>
    <property type="match status" value="1"/>
</dbReference>
<gene>
    <name evidence="1" type="ORF">LOD99_5644</name>
</gene>
<sequence>MPKETFDQRDSLRASLGVAWLIARAKKPHNIGEEQIKAAATRVTEIMYGKEQAAKLGTVPLSANTVSKRLDVLAQNIKEQLIISIKKNRQFAIQLDETTDVGSDPQLMVYVRYRDECRVGEEMLFCSPLETTTHVDLHWTDCIAVSTDGAPAMVGINRGFVTLVKRENPRIITTHCMIHRQALVVNALDPDLEQLMKDVTKIINLIKAQPLTTRLFRQLCDEANSEYSTLLLYCETRWLSRGNALERLWILRTEVDIFLTDKKHCLATHFQDTMWLSRFAYLVDIFGHLNEINISLQGPNHNIILINQKICAFKAKLELWRMRAVEGKIASFSCLAKYLEYNELSFGLVKDVVLQHLDKLKKRFEQYFPEDAMLKESVG</sequence>
<dbReference type="AlphaFoldDB" id="A0AAV7JQG4"/>
<protein>
    <submittedName>
        <fullName evidence="1">SCAN domain-containing protein 3-like</fullName>
    </submittedName>
</protein>
<evidence type="ECO:0000313" key="2">
    <source>
        <dbReference type="Proteomes" id="UP001165289"/>
    </source>
</evidence>